<sequence length="185" mass="20515">MQGQLLLHEAAREAYCVQDQLLLHQRVREAYCVQSQMLPHEAFKQAYCRQNPSLSMPTTTVARQAYCMHQLNCASFSCTKKLDTPTACSIPSYLSRLLLHPDLHAALLLHAELYRILMHATTEPSNQGGLVGSTRLLLGRPQGCLQSVSSYGPVACSTADTITPTKLVPIYQVALHNWSYRSISG</sequence>
<gene>
    <name evidence="1" type="ORF">NDU88_006888</name>
</gene>
<protein>
    <submittedName>
        <fullName evidence="1">Uncharacterized protein</fullName>
    </submittedName>
</protein>
<dbReference type="AlphaFoldDB" id="A0AAV7PSK1"/>
<dbReference type="EMBL" id="JANPWB010000011">
    <property type="protein sequence ID" value="KAJ1128510.1"/>
    <property type="molecule type" value="Genomic_DNA"/>
</dbReference>
<organism evidence="1 2">
    <name type="scientific">Pleurodeles waltl</name>
    <name type="common">Iberian ribbed newt</name>
    <dbReference type="NCBI Taxonomy" id="8319"/>
    <lineage>
        <taxon>Eukaryota</taxon>
        <taxon>Metazoa</taxon>
        <taxon>Chordata</taxon>
        <taxon>Craniata</taxon>
        <taxon>Vertebrata</taxon>
        <taxon>Euteleostomi</taxon>
        <taxon>Amphibia</taxon>
        <taxon>Batrachia</taxon>
        <taxon>Caudata</taxon>
        <taxon>Salamandroidea</taxon>
        <taxon>Salamandridae</taxon>
        <taxon>Pleurodelinae</taxon>
        <taxon>Pleurodeles</taxon>
    </lineage>
</organism>
<evidence type="ECO:0000313" key="1">
    <source>
        <dbReference type="EMBL" id="KAJ1128510.1"/>
    </source>
</evidence>
<reference evidence="1" key="1">
    <citation type="journal article" date="2022" name="bioRxiv">
        <title>Sequencing and chromosome-scale assembly of the giantPleurodeles waltlgenome.</title>
        <authorList>
            <person name="Brown T."/>
            <person name="Elewa A."/>
            <person name="Iarovenko S."/>
            <person name="Subramanian E."/>
            <person name="Araus A.J."/>
            <person name="Petzold A."/>
            <person name="Susuki M."/>
            <person name="Suzuki K.-i.T."/>
            <person name="Hayashi T."/>
            <person name="Toyoda A."/>
            <person name="Oliveira C."/>
            <person name="Osipova E."/>
            <person name="Leigh N.D."/>
            <person name="Simon A."/>
            <person name="Yun M.H."/>
        </authorList>
    </citation>
    <scope>NUCLEOTIDE SEQUENCE</scope>
    <source>
        <strain evidence="1">20211129_DDA</strain>
        <tissue evidence="1">Liver</tissue>
    </source>
</reference>
<name>A0AAV7PSK1_PLEWA</name>
<comment type="caution">
    <text evidence="1">The sequence shown here is derived from an EMBL/GenBank/DDBJ whole genome shotgun (WGS) entry which is preliminary data.</text>
</comment>
<proteinExistence type="predicted"/>
<accession>A0AAV7PSK1</accession>
<evidence type="ECO:0000313" key="2">
    <source>
        <dbReference type="Proteomes" id="UP001066276"/>
    </source>
</evidence>
<dbReference type="Proteomes" id="UP001066276">
    <property type="component" value="Chromosome 7"/>
</dbReference>
<keyword evidence="2" id="KW-1185">Reference proteome</keyword>